<dbReference type="AlphaFoldDB" id="A0A0A9BW06"/>
<dbReference type="EMBL" id="GBRH01234448">
    <property type="protein sequence ID" value="JAD63447.1"/>
    <property type="molecule type" value="Transcribed_RNA"/>
</dbReference>
<accession>A0A0A9BW06</accession>
<name>A0A0A9BW06_ARUDO</name>
<proteinExistence type="predicted"/>
<sequence length="55" mass="6352">MLCSLLVDAILFTHEASQAISLYNLSITTNYHTLLIVISRLVFLEINLHYYNKQP</sequence>
<reference evidence="1" key="2">
    <citation type="journal article" date="2015" name="Data Brief">
        <title>Shoot transcriptome of the giant reed, Arundo donax.</title>
        <authorList>
            <person name="Barrero R.A."/>
            <person name="Guerrero F.D."/>
            <person name="Moolhuijzen P."/>
            <person name="Goolsby J.A."/>
            <person name="Tidwell J."/>
            <person name="Bellgard S.E."/>
            <person name="Bellgard M.I."/>
        </authorList>
    </citation>
    <scope>NUCLEOTIDE SEQUENCE</scope>
    <source>
        <tissue evidence="1">Shoot tissue taken approximately 20 cm above the soil surface</tissue>
    </source>
</reference>
<evidence type="ECO:0000313" key="1">
    <source>
        <dbReference type="EMBL" id="JAD63447.1"/>
    </source>
</evidence>
<organism evidence="1">
    <name type="scientific">Arundo donax</name>
    <name type="common">Giant reed</name>
    <name type="synonym">Donax arundinaceus</name>
    <dbReference type="NCBI Taxonomy" id="35708"/>
    <lineage>
        <taxon>Eukaryota</taxon>
        <taxon>Viridiplantae</taxon>
        <taxon>Streptophyta</taxon>
        <taxon>Embryophyta</taxon>
        <taxon>Tracheophyta</taxon>
        <taxon>Spermatophyta</taxon>
        <taxon>Magnoliopsida</taxon>
        <taxon>Liliopsida</taxon>
        <taxon>Poales</taxon>
        <taxon>Poaceae</taxon>
        <taxon>PACMAD clade</taxon>
        <taxon>Arundinoideae</taxon>
        <taxon>Arundineae</taxon>
        <taxon>Arundo</taxon>
    </lineage>
</organism>
<protein>
    <submittedName>
        <fullName evidence="1">Uncharacterized protein</fullName>
    </submittedName>
</protein>
<reference evidence="1" key="1">
    <citation type="submission" date="2014-09" db="EMBL/GenBank/DDBJ databases">
        <authorList>
            <person name="Magalhaes I.L.F."/>
            <person name="Oliveira U."/>
            <person name="Santos F.R."/>
            <person name="Vidigal T.H.D.A."/>
            <person name="Brescovit A.D."/>
            <person name="Santos A.J."/>
        </authorList>
    </citation>
    <scope>NUCLEOTIDE SEQUENCE</scope>
    <source>
        <tissue evidence="1">Shoot tissue taken approximately 20 cm above the soil surface</tissue>
    </source>
</reference>